<evidence type="ECO:0000256" key="1">
    <source>
        <dbReference type="ARBA" id="ARBA00010923"/>
    </source>
</evidence>
<dbReference type="GO" id="GO:0003677">
    <property type="term" value="F:DNA binding"/>
    <property type="evidence" value="ECO:0007669"/>
    <property type="project" value="UniProtKB-KW"/>
</dbReference>
<evidence type="ECO:0000313" key="6">
    <source>
        <dbReference type="Proteomes" id="UP000289821"/>
    </source>
</evidence>
<dbReference type="Proteomes" id="UP000289821">
    <property type="component" value="Unassembled WGS sequence"/>
</dbReference>
<dbReference type="InterPro" id="IPR052021">
    <property type="entry name" value="Type-I_RS_S_subunit"/>
</dbReference>
<dbReference type="PANTHER" id="PTHR30408">
    <property type="entry name" value="TYPE-1 RESTRICTION ENZYME ECOKI SPECIFICITY PROTEIN"/>
    <property type="match status" value="1"/>
</dbReference>
<dbReference type="GO" id="GO:0009307">
    <property type="term" value="P:DNA restriction-modification system"/>
    <property type="evidence" value="ECO:0007669"/>
    <property type="project" value="UniProtKB-KW"/>
</dbReference>
<gene>
    <name evidence="5" type="ORF">DSM04_105232</name>
</gene>
<dbReference type="Pfam" id="PF01420">
    <property type="entry name" value="Methylase_S"/>
    <property type="match status" value="2"/>
</dbReference>
<accession>A0A4Q0NS49</accession>
<evidence type="ECO:0000259" key="4">
    <source>
        <dbReference type="Pfam" id="PF01420"/>
    </source>
</evidence>
<keyword evidence="6" id="KW-1185">Reference proteome</keyword>
<dbReference type="InterPro" id="IPR044946">
    <property type="entry name" value="Restrct_endonuc_typeI_TRD_sf"/>
</dbReference>
<evidence type="ECO:0000256" key="3">
    <source>
        <dbReference type="ARBA" id="ARBA00023125"/>
    </source>
</evidence>
<reference evidence="5 6" key="1">
    <citation type="submission" date="2018-07" db="EMBL/GenBank/DDBJ databases">
        <title>Leeuwenhoekiella genomics.</title>
        <authorList>
            <person name="Tahon G."/>
            <person name="Willems A."/>
        </authorList>
    </citation>
    <scope>NUCLEOTIDE SEQUENCE [LARGE SCALE GENOMIC DNA]</scope>
    <source>
        <strain evidence="5 6">R-50232</strain>
    </source>
</reference>
<feature type="domain" description="Type I restriction modification DNA specificity" evidence="4">
    <location>
        <begin position="265"/>
        <end position="433"/>
    </location>
</feature>
<dbReference type="PANTHER" id="PTHR30408:SF12">
    <property type="entry name" value="TYPE I RESTRICTION ENZYME MJAVIII SPECIFICITY SUBUNIT"/>
    <property type="match status" value="1"/>
</dbReference>
<feature type="domain" description="Type I restriction modification DNA specificity" evidence="4">
    <location>
        <begin position="3"/>
        <end position="182"/>
    </location>
</feature>
<organism evidence="5 6">
    <name type="scientific">Leeuwenhoekiella aestuarii</name>
    <dbReference type="NCBI Taxonomy" id="2249426"/>
    <lineage>
        <taxon>Bacteria</taxon>
        <taxon>Pseudomonadati</taxon>
        <taxon>Bacteroidota</taxon>
        <taxon>Flavobacteriia</taxon>
        <taxon>Flavobacteriales</taxon>
        <taxon>Flavobacteriaceae</taxon>
        <taxon>Leeuwenhoekiella</taxon>
    </lineage>
</organism>
<protein>
    <submittedName>
        <fullName evidence="5">Type I restriction enzyme S subunit</fullName>
    </submittedName>
</protein>
<dbReference type="InterPro" id="IPR000055">
    <property type="entry name" value="Restrct_endonuc_typeI_TRD"/>
</dbReference>
<proteinExistence type="inferred from homology"/>
<comment type="similarity">
    <text evidence="1">Belongs to the type-I restriction system S methylase family.</text>
</comment>
<keyword evidence="3" id="KW-0238">DNA-binding</keyword>
<comment type="caution">
    <text evidence="5">The sequence shown here is derived from an EMBL/GenBank/DDBJ whole genome shotgun (WGS) entry which is preliminary data.</text>
</comment>
<dbReference type="SUPFAM" id="SSF116734">
    <property type="entry name" value="DNA methylase specificity domain"/>
    <property type="match status" value="2"/>
</dbReference>
<sequence>MRSNWKLCKLKEIINIKHGYAFKGAFFTDIPNTNLILTPGNFKIGGGFKYSKGKYYTEEYPIEYKLNPGDVIVTMTDLSKAGDTLGYSAKIPYSEFNLLHNQRLGLVENLAPEEVDLDFIYWLLRRPDYQKFIVNGATGSTVRHTSPSRILEFEFELPPPEEQKKIADILSELEKKIELNESANTVNESISQTLFRSWFVDFDPVKAKIEAKAKGGNPQEAAMQTISGKSLEELKQLSSKSFQKLAETADLFPDELIETEQGDIPKGWRFSTIGDETSIYGGGTPSTKEKIYWNGRNWWATPKDMSKLKDKVLIETDRKITDEGVSKISSGILPIDTVLMSSRAPVGYLAISKIPISINQGFIAMVCDKKLTSEYIIQWAEQKMNEITQRASGTTFLEISKKNFKPIQILVPSGEVLKEYSSLVKIYYEIITTNVHANNFLEAIIDLLLPRLLNQGLKFCDDE</sequence>
<dbReference type="CDD" id="cd17278">
    <property type="entry name" value="RMtype1_S_LdeBORF1052P-TRD2-CR2"/>
    <property type="match status" value="1"/>
</dbReference>
<evidence type="ECO:0000313" key="5">
    <source>
        <dbReference type="EMBL" id="RXG13254.1"/>
    </source>
</evidence>
<keyword evidence="2" id="KW-0680">Restriction system</keyword>
<name>A0A4Q0NS49_9FLAO</name>
<evidence type="ECO:0000256" key="2">
    <source>
        <dbReference type="ARBA" id="ARBA00022747"/>
    </source>
</evidence>
<dbReference type="EMBL" id="QOVI01000005">
    <property type="protein sequence ID" value="RXG13254.1"/>
    <property type="molecule type" value="Genomic_DNA"/>
</dbReference>
<dbReference type="RefSeq" id="WP_128762031.1">
    <property type="nucleotide sequence ID" value="NZ_QOVI01000005.1"/>
</dbReference>
<dbReference type="Gene3D" id="3.90.220.20">
    <property type="entry name" value="DNA methylase specificity domains"/>
    <property type="match status" value="2"/>
</dbReference>
<dbReference type="AlphaFoldDB" id="A0A4Q0NS49"/>